<evidence type="ECO:0000313" key="4">
    <source>
        <dbReference type="Proteomes" id="UP001363622"/>
    </source>
</evidence>
<feature type="region of interest" description="Disordered" evidence="1">
    <location>
        <begin position="53"/>
        <end position="75"/>
    </location>
</feature>
<organism evidence="3 4">
    <name type="scientific">Phyllosticta citriasiana</name>
    <dbReference type="NCBI Taxonomy" id="595635"/>
    <lineage>
        <taxon>Eukaryota</taxon>
        <taxon>Fungi</taxon>
        <taxon>Dikarya</taxon>
        <taxon>Ascomycota</taxon>
        <taxon>Pezizomycotina</taxon>
        <taxon>Dothideomycetes</taxon>
        <taxon>Dothideomycetes incertae sedis</taxon>
        <taxon>Botryosphaeriales</taxon>
        <taxon>Phyllostictaceae</taxon>
        <taxon>Phyllosticta</taxon>
    </lineage>
</organism>
<keyword evidence="2" id="KW-0812">Transmembrane</keyword>
<dbReference type="InterPro" id="IPR002523">
    <property type="entry name" value="MgTranspt_CorA/ZnTranspt_ZntB"/>
</dbReference>
<evidence type="ECO:0000256" key="2">
    <source>
        <dbReference type="SAM" id="Phobius"/>
    </source>
</evidence>
<feature type="compositionally biased region" description="Polar residues" evidence="1">
    <location>
        <begin position="62"/>
        <end position="75"/>
    </location>
</feature>
<comment type="caution">
    <text evidence="3">The sequence shown here is derived from an EMBL/GenBank/DDBJ whole genome shotgun (WGS) entry which is preliminary data.</text>
</comment>
<feature type="transmembrane region" description="Helical" evidence="2">
    <location>
        <begin position="1688"/>
        <end position="1714"/>
    </location>
</feature>
<dbReference type="Pfam" id="PF01544">
    <property type="entry name" value="CorA"/>
    <property type="match status" value="1"/>
</dbReference>
<feature type="compositionally biased region" description="Basic and acidic residues" evidence="1">
    <location>
        <begin position="1623"/>
        <end position="1639"/>
    </location>
</feature>
<name>A0ABR1L2M2_9PEZI</name>
<feature type="transmembrane region" description="Helical" evidence="2">
    <location>
        <begin position="1430"/>
        <end position="1452"/>
    </location>
</feature>
<evidence type="ECO:0000313" key="3">
    <source>
        <dbReference type="EMBL" id="KAK7523783.1"/>
    </source>
</evidence>
<dbReference type="EMBL" id="JBBPHU010000001">
    <property type="protein sequence ID" value="KAK7523783.1"/>
    <property type="molecule type" value="Genomic_DNA"/>
</dbReference>
<dbReference type="Proteomes" id="UP001363622">
    <property type="component" value="Unassembled WGS sequence"/>
</dbReference>
<feature type="region of interest" description="Disordered" evidence="1">
    <location>
        <begin position="1557"/>
        <end position="1640"/>
    </location>
</feature>
<protein>
    <submittedName>
        <fullName evidence="3">Uncharacterized protein</fullName>
    </submittedName>
</protein>
<feature type="compositionally biased region" description="Basic and acidic residues" evidence="1">
    <location>
        <begin position="1735"/>
        <end position="1760"/>
    </location>
</feature>
<evidence type="ECO:0000256" key="1">
    <source>
        <dbReference type="SAM" id="MobiDB-lite"/>
    </source>
</evidence>
<feature type="transmembrane region" description="Helical" evidence="2">
    <location>
        <begin position="1399"/>
        <end position="1418"/>
    </location>
</feature>
<sequence>MPQEFEPVKQAPLSEEENFFTQPTSDEDSLVQEYIEHQPIGQWDHIDQSRILKSPVQERQRPTTYSSFGENGTTASVTSHGRILQITKYFGGFGASGFFSVDLPGMQTGSSDPVEAPERTERLFERSTDSSQGLGLSGSIIQDVIPRLSFADDRWPLFEFDAQQCSIVTQYTVKDDVVAQNYVFKSKLQTVENENCKKQTTKSQTGSTDQLSLQVRIKDLAIRELDRIQANDRFNFESPNDSNDNRDAEIENFIHDQRGVSKKNQNDLFGYKIFLGPKKSSFVVAHQFGPYQSMVDKDMGSALHGGDSSPSKHVSSAENDEDDDQTVNPKAVGLVVSVFINGKAQEADHEGWTLHFDPHSQREMTITIGYRLQLMSNRANGWGSTMISARRLFESHLYPDLGYQQGKLVEDEQLDFIFRRNLEHILSVCAIRSDIKWKWDPNQGLFQQHNETHENIASVAITCGDISGHQIESTASFFAFEFLLEIMKLLKKDEKHGQNTIHDACGDPENARNITQELHNHIASDSRDTGPAKKCLCHVKRCARIQNTCKAHLNWVFKKAWNEGTHCFVSYHWASGQPISNDINYYDFSPRQRPDPLPIIETFHFAKFFKATQLEHQESTKQSTSDEKRAPQLPDKPDSESNDRELTCLEFLMTPGRDYIGEAVKRWREVLDRTMTREETAFEGIKENGVATFHLEHHVWTWLALECLQQLGLQTGSNSEKGKAQSLKNSNPLSAEAARDVILQRFLVDEKSFLKQKIIASSRNVLGTRYPFRPRDTALIYGSRAGLFDENKECLEAWANTLGIQRFYRVSEDSKFQKPLRYGLEMLLSYEGLPGSRNRDFNSTQECLKRASGSHGLFPGRIKENFPTETFFKDCDHGLFWRTVFELPYILWITRAGTGDRMQSWRLKTLPRVPHRDMDQISVPETLSNTEDALQVFKKNKDPKSVDAFFAKKYLPPSHSLDFSRVLEVSETWLYRTPEFLESEEYWIGLISGRKSSLKEMVVFWVRIVTYQHVRNNQLIDWFFTMGVTSLFESILTPDERKELVLRQTESEWQKEKRAFIKDVPRSGSAQDGLKWPKWDLMENGDFCRSLLEVRTAENAKKRVIGIDRPYHDIAVLCCCAFTEFKSLLAFFKRHFNYQMSFLDVTIRAKNYWETELHLSFWQLLSETDDGERKGLLRPDCLDGFALKGKKLARASISFRFDGDFLDRYWTCHIIENLPVPDHDGSYLHLEPKMVVRLPSYSHTRSWTQRRVFEQMILDRMLSTVEVSTIRILNFFESLKSPTSSDSFLSRDYFSYIKQWNVMIVALDRLIQDIHAILEHLDSWQKREDARGEERPRWTLKDETKYNYTISFWTRVNHQNGRDLRSQYNRARQLMSRIESIRASFRDDVNLRSAEDVRVFTSVTVIFLPLGFAAAIFSMNGIPERSLTTIMAKTAVTALFITLFILICVKLAGDAANDIFRGLRGTLKDRVMRKSILYDSYHDEKGQSKPTDQDAHSEGDSIYITWRLRRLLHGLWHTWHWVSYLMQEIPGSQLALACGSLHSFRNWETQHAAKCEDAPNATGTESNEPPEGANRGPDDQPRDPPKDPESPVRRKNTGSMGNTPTSITSSIPKELLEGADSPPDGKDDGPKEKPKESRLKKTTKATFRALMFATVFTLGLPIWLILGFRNGVMRTRTWQLCTFVFHSAAFTLLFPFFVPVFMINLVALNFIDVFRLFRKIGRKSNEEDQEEGNDSESKDKDKKSRQDESQKDKPADKGEEQNTAEAVLKMCLEYPAFARPFKEKKPFKDLKSVYQSFSEIFREPFAEIWEMVEGSLPSKLRRAERVGTDPGKMNKTTRPALFQVEHLPLFRPHNQLQYEIQTVPRRVPVRQLHFLPYPVQNWDFVDWHLAHFDEPVDLGICVRV</sequence>
<proteinExistence type="predicted"/>
<feature type="region of interest" description="Disordered" evidence="1">
    <location>
        <begin position="616"/>
        <end position="644"/>
    </location>
</feature>
<dbReference type="Gene3D" id="1.20.58.340">
    <property type="entry name" value="Magnesium transport protein CorA, transmembrane region"/>
    <property type="match status" value="1"/>
</dbReference>
<keyword evidence="2" id="KW-1133">Transmembrane helix</keyword>
<reference evidence="3 4" key="1">
    <citation type="submission" date="2024-04" db="EMBL/GenBank/DDBJ databases">
        <title>Phyllosticta paracitricarpa is synonymous to the EU quarantine fungus P. citricarpa based on phylogenomic analyses.</title>
        <authorList>
            <consortium name="Lawrence Berkeley National Laboratory"/>
            <person name="Van Ingen-Buijs V.A."/>
            <person name="Van Westerhoven A.C."/>
            <person name="Haridas S."/>
            <person name="Skiadas P."/>
            <person name="Martin F."/>
            <person name="Groenewald J.Z."/>
            <person name="Crous P.W."/>
            <person name="Seidl M.F."/>
        </authorList>
    </citation>
    <scope>NUCLEOTIDE SEQUENCE [LARGE SCALE GENOMIC DNA]</scope>
    <source>
        <strain evidence="3 4">CBS 123371</strain>
    </source>
</reference>
<feature type="region of interest" description="Disordered" evidence="1">
    <location>
        <begin position="299"/>
        <end position="327"/>
    </location>
</feature>
<gene>
    <name evidence="3" type="ORF">IWZ03DRAFT_410620</name>
</gene>
<feature type="compositionally biased region" description="Basic and acidic residues" evidence="1">
    <location>
        <begin position="1576"/>
        <end position="1592"/>
    </location>
</feature>
<feature type="transmembrane region" description="Helical" evidence="2">
    <location>
        <begin position="1645"/>
        <end position="1668"/>
    </location>
</feature>
<feature type="region of interest" description="Disordered" evidence="1">
    <location>
        <begin position="1725"/>
        <end position="1761"/>
    </location>
</feature>
<feature type="region of interest" description="Disordered" evidence="1">
    <location>
        <begin position="1"/>
        <end position="28"/>
    </location>
</feature>
<feature type="compositionally biased region" description="Polar residues" evidence="1">
    <location>
        <begin position="308"/>
        <end position="317"/>
    </location>
</feature>
<accession>A0ABR1L2M2</accession>
<keyword evidence="2" id="KW-0472">Membrane</keyword>
<feature type="compositionally biased region" description="Polar residues" evidence="1">
    <location>
        <begin position="1597"/>
        <end position="1611"/>
    </location>
</feature>
<keyword evidence="4" id="KW-1185">Reference proteome</keyword>